<dbReference type="Proteomes" id="UP000008064">
    <property type="component" value="Unassembled WGS sequence"/>
</dbReference>
<dbReference type="AlphaFoldDB" id="F8P9J9"/>
<feature type="non-terminal residue" evidence="2">
    <location>
        <position position="99"/>
    </location>
</feature>
<feature type="non-terminal residue" evidence="2">
    <location>
        <position position="1"/>
    </location>
</feature>
<proteinExistence type="predicted"/>
<organism>
    <name type="scientific">Serpula lacrymans var. lacrymans (strain S7.9)</name>
    <name type="common">Dry rot fungus</name>
    <dbReference type="NCBI Taxonomy" id="578457"/>
    <lineage>
        <taxon>Eukaryota</taxon>
        <taxon>Fungi</taxon>
        <taxon>Dikarya</taxon>
        <taxon>Basidiomycota</taxon>
        <taxon>Agaricomycotina</taxon>
        <taxon>Agaricomycetes</taxon>
        <taxon>Agaricomycetidae</taxon>
        <taxon>Boletales</taxon>
        <taxon>Coniophorineae</taxon>
        <taxon>Serpulaceae</taxon>
        <taxon>Serpula</taxon>
    </lineage>
</organism>
<name>F8P9J9_SERL9</name>
<evidence type="ECO:0000256" key="1">
    <source>
        <dbReference type="SAM" id="MobiDB-lite"/>
    </source>
</evidence>
<dbReference type="EMBL" id="GL945441">
    <property type="protein sequence ID" value="EGO20328.1"/>
    <property type="molecule type" value="Genomic_DNA"/>
</dbReference>
<reference evidence="2" key="1">
    <citation type="submission" date="2011-04" db="EMBL/GenBank/DDBJ databases">
        <title>Evolution of plant cell wall degrading machinery underlies the functional diversity of forest fungi.</title>
        <authorList>
            <consortium name="US DOE Joint Genome Institute (JGI-PGF)"/>
            <person name="Eastwood D.C."/>
            <person name="Floudas D."/>
            <person name="Binder M."/>
            <person name="Majcherczyk A."/>
            <person name="Schneider P."/>
            <person name="Aerts A."/>
            <person name="Asiegbu F.O."/>
            <person name="Baker S.E."/>
            <person name="Barry K."/>
            <person name="Bendiksby M."/>
            <person name="Blumentritt M."/>
            <person name="Coutinho P.M."/>
            <person name="Cullen D."/>
            <person name="Cullen D."/>
            <person name="Gathman A."/>
            <person name="Goodell B."/>
            <person name="Henrissat B."/>
            <person name="Ihrmark K."/>
            <person name="Kauserud H."/>
            <person name="Kohler A."/>
            <person name="LaButti K."/>
            <person name="Lapidus A."/>
            <person name="Lavin J.L."/>
            <person name="Lee Y.-H."/>
            <person name="Lindquist E."/>
            <person name="Lilly W."/>
            <person name="Lucas S."/>
            <person name="Morin E."/>
            <person name="Murat C."/>
            <person name="Oguiza J.A."/>
            <person name="Park J."/>
            <person name="Pisabarro A.G."/>
            <person name="Riley R."/>
            <person name="Rosling A."/>
            <person name="Salamov A."/>
            <person name="Schmidt O."/>
            <person name="Schmutz J."/>
            <person name="Skrede I."/>
            <person name="Stenlid J."/>
            <person name="Wiebenga A."/>
            <person name="Xie X."/>
            <person name="Kues U."/>
            <person name="Hibbett D.S."/>
            <person name="Hoffmeister D."/>
            <person name="Hogberg N."/>
            <person name="Martin F."/>
            <person name="Grigoriev I.V."/>
            <person name="Watkinson S.C."/>
        </authorList>
    </citation>
    <scope>NUCLEOTIDE SEQUENCE</scope>
    <source>
        <strain evidence="2">S7.9</strain>
    </source>
</reference>
<dbReference type="KEGG" id="sla:SERLADRAFT_400575"/>
<dbReference type="HOGENOM" id="CLU_2326470_0_0_1"/>
<evidence type="ECO:0008006" key="3">
    <source>
        <dbReference type="Google" id="ProtNLM"/>
    </source>
</evidence>
<feature type="region of interest" description="Disordered" evidence="1">
    <location>
        <begin position="63"/>
        <end position="99"/>
    </location>
</feature>
<feature type="compositionally biased region" description="Polar residues" evidence="1">
    <location>
        <begin position="76"/>
        <end position="99"/>
    </location>
</feature>
<accession>F8P9J9</accession>
<gene>
    <name evidence="2" type="ORF">SERLADRAFT_400575</name>
</gene>
<dbReference type="GeneID" id="18812041"/>
<protein>
    <recommendedName>
        <fullName evidence="3">DNA2/NAM7 helicase-like C-terminal domain-containing protein</fullName>
    </recommendedName>
</protein>
<dbReference type="OrthoDB" id="2682974at2759"/>
<sequence>VNVMLTRCKAGMVIVTNRMFLRNEAQETLVGKLARHWENTLGEVKTWTNWRLVAEARASLPGAASTRPSGILIPKENSSLAQPTWSPRSSPTYPAPSAT</sequence>
<dbReference type="RefSeq" id="XP_007323073.1">
    <property type="nucleotide sequence ID" value="XM_007323011.1"/>
</dbReference>
<evidence type="ECO:0000313" key="2">
    <source>
        <dbReference type="EMBL" id="EGO20328.1"/>
    </source>
</evidence>